<reference evidence="1" key="1">
    <citation type="submission" date="2021-03" db="EMBL/GenBank/DDBJ databases">
        <title>Draft genome sequence of rust myrtle Austropuccinia psidii MF-1, a brazilian biotype.</title>
        <authorList>
            <person name="Quecine M.C."/>
            <person name="Pachon D.M.R."/>
            <person name="Bonatelli M.L."/>
            <person name="Correr F.H."/>
            <person name="Franceschini L.M."/>
            <person name="Leite T.F."/>
            <person name="Margarido G.R.A."/>
            <person name="Almeida C.A."/>
            <person name="Ferrarezi J.A."/>
            <person name="Labate C.A."/>
        </authorList>
    </citation>
    <scope>NUCLEOTIDE SEQUENCE</scope>
    <source>
        <strain evidence="1">MF-1</strain>
    </source>
</reference>
<accession>A0A9Q3KNK0</accession>
<evidence type="ECO:0000313" key="1">
    <source>
        <dbReference type="EMBL" id="MBW0584294.1"/>
    </source>
</evidence>
<dbReference type="Proteomes" id="UP000765509">
    <property type="component" value="Unassembled WGS sequence"/>
</dbReference>
<proteinExistence type="predicted"/>
<gene>
    <name evidence="1" type="ORF">O181_124009</name>
</gene>
<evidence type="ECO:0000313" key="2">
    <source>
        <dbReference type="Proteomes" id="UP000765509"/>
    </source>
</evidence>
<organism evidence="1 2">
    <name type="scientific">Austropuccinia psidii MF-1</name>
    <dbReference type="NCBI Taxonomy" id="1389203"/>
    <lineage>
        <taxon>Eukaryota</taxon>
        <taxon>Fungi</taxon>
        <taxon>Dikarya</taxon>
        <taxon>Basidiomycota</taxon>
        <taxon>Pucciniomycotina</taxon>
        <taxon>Pucciniomycetes</taxon>
        <taxon>Pucciniales</taxon>
        <taxon>Sphaerophragmiaceae</taxon>
        <taxon>Austropuccinia</taxon>
    </lineage>
</organism>
<keyword evidence="2" id="KW-1185">Reference proteome</keyword>
<protein>
    <submittedName>
        <fullName evidence="1">Uncharacterized protein</fullName>
    </submittedName>
</protein>
<sequence length="112" mass="12492">MVLASSVDCPPLPWRLLAILIPPKHMMGSEQLKFLILPVLNVWPRVRIAFNITILDRQNATFALLGRSHAAVPDQLCPRSGDTYGAGKMGLMGRNSPFLRNLPLMQLLDFLN</sequence>
<comment type="caution">
    <text evidence="1">The sequence shown here is derived from an EMBL/GenBank/DDBJ whole genome shotgun (WGS) entry which is preliminary data.</text>
</comment>
<name>A0A9Q3KNK0_9BASI</name>
<dbReference type="EMBL" id="AVOT02117535">
    <property type="protein sequence ID" value="MBW0584294.1"/>
    <property type="molecule type" value="Genomic_DNA"/>
</dbReference>
<dbReference type="AlphaFoldDB" id="A0A9Q3KNK0"/>
<feature type="non-terminal residue" evidence="1">
    <location>
        <position position="112"/>
    </location>
</feature>